<evidence type="ECO:0000256" key="8">
    <source>
        <dbReference type="ARBA" id="ARBA00023012"/>
    </source>
</evidence>
<dbReference type="EMBL" id="JAHSPG010000018">
    <property type="protein sequence ID" value="MBV4360488.1"/>
    <property type="molecule type" value="Genomic_DNA"/>
</dbReference>
<evidence type="ECO:0000256" key="4">
    <source>
        <dbReference type="ARBA" id="ARBA00022679"/>
    </source>
</evidence>
<organism evidence="12 13">
    <name type="scientific">Pinibacter aurantiacus</name>
    <dbReference type="NCBI Taxonomy" id="2851599"/>
    <lineage>
        <taxon>Bacteria</taxon>
        <taxon>Pseudomonadati</taxon>
        <taxon>Bacteroidota</taxon>
        <taxon>Chitinophagia</taxon>
        <taxon>Chitinophagales</taxon>
        <taxon>Chitinophagaceae</taxon>
        <taxon>Pinibacter</taxon>
    </lineage>
</organism>
<dbReference type="Pfam" id="PF07730">
    <property type="entry name" value="HisKA_3"/>
    <property type="match status" value="1"/>
</dbReference>
<dbReference type="CDD" id="cd16917">
    <property type="entry name" value="HATPase_UhpB-NarQ-NarX-like"/>
    <property type="match status" value="1"/>
</dbReference>
<dbReference type="GO" id="GO:0005524">
    <property type="term" value="F:ATP binding"/>
    <property type="evidence" value="ECO:0007669"/>
    <property type="project" value="UniProtKB-KW"/>
</dbReference>
<dbReference type="PANTHER" id="PTHR24421">
    <property type="entry name" value="NITRATE/NITRITE SENSOR PROTEIN NARX-RELATED"/>
    <property type="match status" value="1"/>
</dbReference>
<dbReference type="Proteomes" id="UP000812270">
    <property type="component" value="Unassembled WGS sequence"/>
</dbReference>
<dbReference type="SMART" id="SM00028">
    <property type="entry name" value="TPR"/>
    <property type="match status" value="5"/>
</dbReference>
<protein>
    <recommendedName>
        <fullName evidence="2">histidine kinase</fullName>
        <ecNumber evidence="2">2.7.13.3</ecNumber>
    </recommendedName>
</protein>
<feature type="domain" description="Histidine kinase" evidence="11">
    <location>
        <begin position="461"/>
        <end position="652"/>
    </location>
</feature>
<evidence type="ECO:0000256" key="9">
    <source>
        <dbReference type="SAM" id="Coils"/>
    </source>
</evidence>
<evidence type="ECO:0000256" key="6">
    <source>
        <dbReference type="ARBA" id="ARBA00022777"/>
    </source>
</evidence>
<dbReference type="GO" id="GO:0000155">
    <property type="term" value="F:phosphorelay sensor kinase activity"/>
    <property type="evidence" value="ECO:0007669"/>
    <property type="project" value="InterPro"/>
</dbReference>
<keyword evidence="10" id="KW-1133">Transmembrane helix</keyword>
<dbReference type="InterPro" id="IPR005467">
    <property type="entry name" value="His_kinase_dom"/>
</dbReference>
<evidence type="ECO:0000259" key="11">
    <source>
        <dbReference type="PROSITE" id="PS50109"/>
    </source>
</evidence>
<dbReference type="RefSeq" id="WP_217794916.1">
    <property type="nucleotide sequence ID" value="NZ_JAHSPG010000018.1"/>
</dbReference>
<dbReference type="PANTHER" id="PTHR24421:SF10">
    <property type="entry name" value="NITRATE_NITRITE SENSOR PROTEIN NARQ"/>
    <property type="match status" value="1"/>
</dbReference>
<keyword evidence="3" id="KW-0597">Phosphoprotein</keyword>
<dbReference type="InterPro" id="IPR003594">
    <property type="entry name" value="HATPase_dom"/>
</dbReference>
<keyword evidence="5" id="KW-0547">Nucleotide-binding</keyword>
<evidence type="ECO:0000256" key="10">
    <source>
        <dbReference type="SAM" id="Phobius"/>
    </source>
</evidence>
<dbReference type="Pfam" id="PF13181">
    <property type="entry name" value="TPR_8"/>
    <property type="match status" value="3"/>
</dbReference>
<evidence type="ECO:0000256" key="3">
    <source>
        <dbReference type="ARBA" id="ARBA00022553"/>
    </source>
</evidence>
<dbReference type="InterPro" id="IPR011712">
    <property type="entry name" value="Sig_transdc_His_kin_sub3_dim/P"/>
</dbReference>
<dbReference type="GO" id="GO:0016020">
    <property type="term" value="C:membrane"/>
    <property type="evidence" value="ECO:0007669"/>
    <property type="project" value="InterPro"/>
</dbReference>
<keyword evidence="7" id="KW-0067">ATP-binding</keyword>
<proteinExistence type="predicted"/>
<dbReference type="EC" id="2.7.13.3" evidence="2"/>
<gene>
    <name evidence="12" type="ORF">KTO63_25215</name>
</gene>
<dbReference type="GO" id="GO:0046983">
    <property type="term" value="F:protein dimerization activity"/>
    <property type="evidence" value="ECO:0007669"/>
    <property type="project" value="InterPro"/>
</dbReference>
<dbReference type="InterPro" id="IPR050482">
    <property type="entry name" value="Sensor_HK_TwoCompSys"/>
</dbReference>
<keyword evidence="13" id="KW-1185">Reference proteome</keyword>
<evidence type="ECO:0000256" key="5">
    <source>
        <dbReference type="ARBA" id="ARBA00022741"/>
    </source>
</evidence>
<dbReference type="PROSITE" id="PS50109">
    <property type="entry name" value="HIS_KIN"/>
    <property type="match status" value="1"/>
</dbReference>
<accession>A0A9E2SCC9</accession>
<dbReference type="AlphaFoldDB" id="A0A9E2SCC9"/>
<keyword evidence="9" id="KW-0175">Coiled coil</keyword>
<evidence type="ECO:0000313" key="12">
    <source>
        <dbReference type="EMBL" id="MBV4360488.1"/>
    </source>
</evidence>
<feature type="coiled-coil region" evidence="9">
    <location>
        <begin position="356"/>
        <end position="383"/>
    </location>
</feature>
<sequence>MRLIFSAFILTTLYLPVKAQDLMNRDSLLKLLPLAKEDSNKVLLYINIGQQYESNEPEAAKQYYRAARDLSEKIGYTRGLIKFAANYTFVLNMQGFYDSSLMINKTSVELSRKIKDSLYLAKTLFNTGSSYRVMGDFENAVKCYEEGKVIFANYKDDRIQAQGDDILQNLFTELHQYDKGVEYGERSVRILRKLDIPALLGISLMNLGINYQKKMLSDKAEKCYREALEIAKSVDDKNMEATGYLNITDVYFQSGRYKEMKPYVDKAIALSRELNLHESELIATKALAFHYMSVNDYGTAEKKAQEALAISNSYNLRIQREKVYNVLASIAYGMHNLKLGEEYETKGALLSDSLLNEQIQKNNQELEKKYETKQKEGKIKELEAERQLQALSIKQKNILNYILIASAIIILIIFTLSYRNYKQKQKLQQQRIAELETEKKLAATEAVLKGEEQERTRLAKDLHDGLGGMLSGIKYSFQTMKENLIMTPENMQSFERSMDMLDSSIREMRRVAHNMMPESLVKFGLDEALKDFCNDINQSGALKVSYQSFGLADQSIDQTVSITIYRIVQELINNTIKHAAATEAIVQLTKTDGTISITTEDDGKGFDTAILQRAKGIGWSNIQNRIEFLKGKLDVRSEEGKGTSVHIEINNN</sequence>
<evidence type="ECO:0000256" key="7">
    <source>
        <dbReference type="ARBA" id="ARBA00022840"/>
    </source>
</evidence>
<keyword evidence="8" id="KW-0902">Two-component regulatory system</keyword>
<keyword evidence="10" id="KW-0472">Membrane</keyword>
<comment type="caution">
    <text evidence="12">The sequence shown here is derived from an EMBL/GenBank/DDBJ whole genome shotgun (WGS) entry which is preliminary data.</text>
</comment>
<evidence type="ECO:0000256" key="1">
    <source>
        <dbReference type="ARBA" id="ARBA00000085"/>
    </source>
</evidence>
<evidence type="ECO:0000313" key="13">
    <source>
        <dbReference type="Proteomes" id="UP000812270"/>
    </source>
</evidence>
<keyword evidence="4" id="KW-0808">Transferase</keyword>
<reference evidence="12" key="1">
    <citation type="submission" date="2021-06" db="EMBL/GenBank/DDBJ databases">
        <authorList>
            <person name="Huq M.A."/>
        </authorList>
    </citation>
    <scope>NUCLEOTIDE SEQUENCE</scope>
    <source>
        <strain evidence="12">MAH-26</strain>
    </source>
</reference>
<keyword evidence="6 12" id="KW-0418">Kinase</keyword>
<keyword evidence="10" id="KW-0812">Transmembrane</keyword>
<feature type="transmembrane region" description="Helical" evidence="10">
    <location>
        <begin position="398"/>
        <end position="418"/>
    </location>
</feature>
<evidence type="ECO:0000256" key="2">
    <source>
        <dbReference type="ARBA" id="ARBA00012438"/>
    </source>
</evidence>
<dbReference type="Pfam" id="PF02518">
    <property type="entry name" value="HATPase_c"/>
    <property type="match status" value="1"/>
</dbReference>
<name>A0A9E2SCC9_9BACT</name>
<comment type="catalytic activity">
    <reaction evidence="1">
        <text>ATP + protein L-histidine = ADP + protein N-phospho-L-histidine.</text>
        <dbReference type="EC" id="2.7.13.3"/>
    </reaction>
</comment>
<dbReference type="InterPro" id="IPR019734">
    <property type="entry name" value="TPR_rpt"/>
</dbReference>